<dbReference type="EMBL" id="JAUEDK010000026">
    <property type="protein sequence ID" value="MDN0076086.1"/>
    <property type="molecule type" value="Genomic_DNA"/>
</dbReference>
<dbReference type="RefSeq" id="WP_289830737.1">
    <property type="nucleotide sequence ID" value="NZ_JAUEDK010000026.1"/>
</dbReference>
<comment type="caution">
    <text evidence="6">The sequence shown here is derived from an EMBL/GenBank/DDBJ whole genome shotgun (WGS) entry which is preliminary data.</text>
</comment>
<gene>
    <name evidence="6" type="primary">tauA</name>
    <name evidence="6" type="ORF">QU481_14445</name>
</gene>
<dbReference type="PANTHER" id="PTHR30024">
    <property type="entry name" value="ALIPHATIC SULFONATES-BINDING PROTEIN-RELATED"/>
    <property type="match status" value="1"/>
</dbReference>
<dbReference type="Pfam" id="PF09084">
    <property type="entry name" value="NMT1"/>
    <property type="match status" value="1"/>
</dbReference>
<evidence type="ECO:0000256" key="2">
    <source>
        <dbReference type="ARBA" id="ARBA00010742"/>
    </source>
</evidence>
<keyword evidence="7" id="KW-1185">Reference proteome</keyword>
<dbReference type="SMART" id="SM00062">
    <property type="entry name" value="PBPb"/>
    <property type="match status" value="1"/>
</dbReference>
<evidence type="ECO:0000256" key="3">
    <source>
        <dbReference type="ARBA" id="ARBA00022729"/>
    </source>
</evidence>
<sequence>MQTTRRHLIAIAIATATGWVAPGLAQAADSPIVIGYQTGVDPSKVAQADGLYEKAIGKPLQWKKFESGAEVIAALASGSVQIADLGSSPLAAATTRQLPIKTFLIVAEIGSSEALVARNGSGIKTPQDLVGKKVAVPFVSTTHYSLLAALKHWKIDPAKVNIVNLRPSEITAAWQRGDIDAAYVWDPALSKAKESGKTLVTSTEVGKWGAPTFEAWVVNKDFAAKNPDVVAKFSQVTLQTFADYRKNPSAWNAQSPQVAKIARLTGADPKEIPGLLAGSRFPVGQEQLSSSLLGGGTAKALQNTAEFLKEQKKVDSVLPSYSGFVEASFVRQAAGK</sequence>
<dbReference type="InterPro" id="IPR001638">
    <property type="entry name" value="Solute-binding_3/MltF_N"/>
</dbReference>
<feature type="domain" description="Solute-binding protein family 3/N-terminal" evidence="5">
    <location>
        <begin position="31"/>
        <end position="248"/>
    </location>
</feature>
<accession>A0ABT7XQL0</accession>
<evidence type="ECO:0000259" key="5">
    <source>
        <dbReference type="SMART" id="SM00062"/>
    </source>
</evidence>
<keyword evidence="3 4" id="KW-0732">Signal</keyword>
<comment type="similarity">
    <text evidence="2">Belongs to the bacterial solute-binding protein SsuA/TauA family.</text>
</comment>
<reference evidence="6" key="1">
    <citation type="submission" date="2023-06" db="EMBL/GenBank/DDBJ databases">
        <authorList>
            <person name="Zhang S."/>
        </authorList>
    </citation>
    <scope>NUCLEOTIDE SEQUENCE</scope>
    <source>
        <strain evidence="6">SG2303</strain>
    </source>
</reference>
<dbReference type="PANTHER" id="PTHR30024:SF47">
    <property type="entry name" value="TAURINE-BINDING PERIPLASMIC PROTEIN"/>
    <property type="match status" value="1"/>
</dbReference>
<name>A0ABT7XQL0_9NEIS</name>
<proteinExistence type="inferred from homology"/>
<evidence type="ECO:0000256" key="1">
    <source>
        <dbReference type="ARBA" id="ARBA00004418"/>
    </source>
</evidence>
<feature type="signal peptide" evidence="4">
    <location>
        <begin position="1"/>
        <end position="27"/>
    </location>
</feature>
<dbReference type="CDD" id="cd13560">
    <property type="entry name" value="PBP2_taurine"/>
    <property type="match status" value="1"/>
</dbReference>
<evidence type="ECO:0000256" key="4">
    <source>
        <dbReference type="SAM" id="SignalP"/>
    </source>
</evidence>
<dbReference type="SUPFAM" id="SSF53850">
    <property type="entry name" value="Periplasmic binding protein-like II"/>
    <property type="match status" value="1"/>
</dbReference>
<comment type="subcellular location">
    <subcellularLocation>
        <location evidence="1">Periplasm</location>
    </subcellularLocation>
</comment>
<feature type="chain" id="PRO_5045487148" evidence="4">
    <location>
        <begin position="28"/>
        <end position="336"/>
    </location>
</feature>
<dbReference type="NCBIfam" id="TIGR01729">
    <property type="entry name" value="taurine_ABC_bnd"/>
    <property type="match status" value="1"/>
</dbReference>
<dbReference type="Proteomes" id="UP001168540">
    <property type="component" value="Unassembled WGS sequence"/>
</dbReference>
<protein>
    <submittedName>
        <fullName evidence="6">Taurine ABC transporter substrate-binding protein</fullName>
    </submittedName>
</protein>
<evidence type="ECO:0000313" key="6">
    <source>
        <dbReference type="EMBL" id="MDN0076086.1"/>
    </source>
</evidence>
<dbReference type="InterPro" id="IPR015168">
    <property type="entry name" value="SsuA/THI5"/>
</dbReference>
<dbReference type="InterPro" id="IPR010068">
    <property type="entry name" value="Peri-bd_TauA"/>
</dbReference>
<dbReference type="Gene3D" id="3.40.190.10">
    <property type="entry name" value="Periplasmic binding protein-like II"/>
    <property type="match status" value="2"/>
</dbReference>
<organism evidence="6 7">
    <name type="scientific">Crenobacter oryzisoli</name>
    <dbReference type="NCBI Taxonomy" id="3056844"/>
    <lineage>
        <taxon>Bacteria</taxon>
        <taxon>Pseudomonadati</taxon>
        <taxon>Pseudomonadota</taxon>
        <taxon>Betaproteobacteria</taxon>
        <taxon>Neisseriales</taxon>
        <taxon>Neisseriaceae</taxon>
        <taxon>Crenobacter</taxon>
    </lineage>
</organism>
<evidence type="ECO:0000313" key="7">
    <source>
        <dbReference type="Proteomes" id="UP001168540"/>
    </source>
</evidence>